<name>A0AAV2ZDD9_9STRA</name>
<evidence type="ECO:0000256" key="1">
    <source>
        <dbReference type="SAM" id="MobiDB-lite"/>
    </source>
</evidence>
<gene>
    <name evidence="2" type="ORF">N0F65_002068</name>
</gene>
<evidence type="ECO:0008006" key="4">
    <source>
        <dbReference type="Google" id="ProtNLM"/>
    </source>
</evidence>
<dbReference type="Proteomes" id="UP001146120">
    <property type="component" value="Unassembled WGS sequence"/>
</dbReference>
<accession>A0AAV2ZDD9</accession>
<keyword evidence="3" id="KW-1185">Reference proteome</keyword>
<dbReference type="AlphaFoldDB" id="A0AAV2ZDD9"/>
<evidence type="ECO:0000313" key="3">
    <source>
        <dbReference type="Proteomes" id="UP001146120"/>
    </source>
</evidence>
<reference evidence="2" key="2">
    <citation type="journal article" date="2023" name="Microbiol Resour">
        <title>Decontamination and Annotation of the Draft Genome Sequence of the Oomycete Lagenidium giganteum ARSEF 373.</title>
        <authorList>
            <person name="Morgan W.R."/>
            <person name="Tartar A."/>
        </authorList>
    </citation>
    <scope>NUCLEOTIDE SEQUENCE</scope>
    <source>
        <strain evidence="2">ARSEF 373</strain>
    </source>
</reference>
<organism evidence="2 3">
    <name type="scientific">Lagenidium giganteum</name>
    <dbReference type="NCBI Taxonomy" id="4803"/>
    <lineage>
        <taxon>Eukaryota</taxon>
        <taxon>Sar</taxon>
        <taxon>Stramenopiles</taxon>
        <taxon>Oomycota</taxon>
        <taxon>Peronosporomycetes</taxon>
        <taxon>Pythiales</taxon>
        <taxon>Pythiaceae</taxon>
    </lineage>
</organism>
<comment type="caution">
    <text evidence="2">The sequence shown here is derived from an EMBL/GenBank/DDBJ whole genome shotgun (WGS) entry which is preliminary data.</text>
</comment>
<proteinExistence type="predicted"/>
<sequence length="152" mass="17047">MGTRATMAKITSFLRVTKKRKTPDQKLKPVAKAPRVIVQHVEPVKPEQRQKSCSPSSDEDQSAGEEHVAEFIHQTVKYQRKGQDRQVARQSQAILAHIEYGPLSGLTYESRLIRAYSLGLLSRKPTQQSTPPQICTTCSKLGHSYKLCPDGF</sequence>
<feature type="region of interest" description="Disordered" evidence="1">
    <location>
        <begin position="19"/>
        <end position="67"/>
    </location>
</feature>
<dbReference type="EMBL" id="DAKRPA010000009">
    <property type="protein sequence ID" value="DBA04306.1"/>
    <property type="molecule type" value="Genomic_DNA"/>
</dbReference>
<evidence type="ECO:0000313" key="2">
    <source>
        <dbReference type="EMBL" id="DBA04306.1"/>
    </source>
</evidence>
<protein>
    <recommendedName>
        <fullName evidence="4">CCHC-type domain-containing protein</fullName>
    </recommendedName>
</protein>
<reference evidence="2" key="1">
    <citation type="submission" date="2022-11" db="EMBL/GenBank/DDBJ databases">
        <authorList>
            <person name="Morgan W.R."/>
            <person name="Tartar A."/>
        </authorList>
    </citation>
    <scope>NUCLEOTIDE SEQUENCE</scope>
    <source>
        <strain evidence="2">ARSEF 373</strain>
    </source>
</reference>